<keyword evidence="2" id="KW-0472">Membrane</keyword>
<keyword evidence="2" id="KW-0812">Transmembrane</keyword>
<dbReference type="Pfam" id="PF25591">
    <property type="entry name" value="LRV_2"/>
    <property type="match status" value="1"/>
</dbReference>
<feature type="transmembrane region" description="Helical" evidence="2">
    <location>
        <begin position="392"/>
        <end position="413"/>
    </location>
</feature>
<organism evidence="5 6">
    <name type="scientific">Demequina lutea</name>
    <dbReference type="NCBI Taxonomy" id="431489"/>
    <lineage>
        <taxon>Bacteria</taxon>
        <taxon>Bacillati</taxon>
        <taxon>Actinomycetota</taxon>
        <taxon>Actinomycetes</taxon>
        <taxon>Micrococcales</taxon>
        <taxon>Demequinaceae</taxon>
        <taxon>Demequina</taxon>
    </lineage>
</organism>
<proteinExistence type="predicted"/>
<dbReference type="EMBL" id="JACBZO010000001">
    <property type="protein sequence ID" value="NYI42336.1"/>
    <property type="molecule type" value="Genomic_DNA"/>
</dbReference>
<feature type="transmembrane region" description="Helical" evidence="2">
    <location>
        <begin position="203"/>
        <end position="222"/>
    </location>
</feature>
<dbReference type="RefSeq" id="WP_062074182.1">
    <property type="nucleotide sequence ID" value="NZ_BBRC01000002.1"/>
</dbReference>
<reference evidence="5 6" key="1">
    <citation type="submission" date="2020-07" db="EMBL/GenBank/DDBJ databases">
        <title>Sequencing the genomes of 1000 actinobacteria strains.</title>
        <authorList>
            <person name="Klenk H.-P."/>
        </authorList>
    </citation>
    <scope>NUCLEOTIDE SEQUENCE [LARGE SCALE GENOMIC DNA]</scope>
    <source>
        <strain evidence="5 6">DSM 19970</strain>
    </source>
</reference>
<evidence type="ECO:0000259" key="4">
    <source>
        <dbReference type="Pfam" id="PF25592"/>
    </source>
</evidence>
<keyword evidence="2" id="KW-1133">Transmembrane helix</keyword>
<feature type="domain" description="Leucine rich repeat variant" evidence="3">
    <location>
        <begin position="600"/>
        <end position="658"/>
    </location>
</feature>
<keyword evidence="6" id="KW-1185">Reference proteome</keyword>
<evidence type="ECO:0000256" key="1">
    <source>
        <dbReference type="SAM" id="MobiDB-lite"/>
    </source>
</evidence>
<feature type="transmembrane region" description="Helical" evidence="2">
    <location>
        <begin position="369"/>
        <end position="386"/>
    </location>
</feature>
<feature type="transmembrane region" description="Helical" evidence="2">
    <location>
        <begin position="126"/>
        <end position="148"/>
    </location>
</feature>
<dbReference type="AlphaFoldDB" id="A0A7Y9ZBX1"/>
<feature type="transmembrane region" description="Helical" evidence="2">
    <location>
        <begin position="229"/>
        <end position="248"/>
    </location>
</feature>
<dbReference type="Proteomes" id="UP000547973">
    <property type="component" value="Unassembled WGS sequence"/>
</dbReference>
<feature type="transmembrane region" description="Helical" evidence="2">
    <location>
        <begin position="268"/>
        <end position="286"/>
    </location>
</feature>
<feature type="transmembrane region" description="Helical" evidence="2">
    <location>
        <begin position="339"/>
        <end position="357"/>
    </location>
</feature>
<feature type="transmembrane region" description="Helical" evidence="2">
    <location>
        <begin position="62"/>
        <end position="82"/>
    </location>
</feature>
<gene>
    <name evidence="5" type="ORF">BKA03_002455</name>
</gene>
<dbReference type="Pfam" id="PF25592">
    <property type="entry name" value="DUF7937"/>
    <property type="match status" value="1"/>
</dbReference>
<accession>A0A7Y9ZBX1</accession>
<protein>
    <submittedName>
        <fullName evidence="5">Uncharacterized protein</fullName>
    </submittedName>
</protein>
<dbReference type="OrthoDB" id="5179995at2"/>
<feature type="region of interest" description="Disordered" evidence="1">
    <location>
        <begin position="500"/>
        <end position="608"/>
    </location>
</feature>
<evidence type="ECO:0000259" key="3">
    <source>
        <dbReference type="Pfam" id="PF25591"/>
    </source>
</evidence>
<feature type="compositionally biased region" description="Low complexity" evidence="1">
    <location>
        <begin position="577"/>
        <end position="595"/>
    </location>
</feature>
<dbReference type="InterPro" id="IPR057697">
    <property type="entry name" value="DUF7937"/>
</dbReference>
<comment type="caution">
    <text evidence="5">The sequence shown here is derived from an EMBL/GenBank/DDBJ whole genome shotgun (WGS) entry which is preliminary data.</text>
</comment>
<name>A0A7Y9ZBX1_9MICO</name>
<dbReference type="InterPro" id="IPR057893">
    <property type="entry name" value="LRV_2"/>
</dbReference>
<evidence type="ECO:0000313" key="5">
    <source>
        <dbReference type="EMBL" id="NYI42336.1"/>
    </source>
</evidence>
<sequence>MTAEPTSMPTNQGGAAPTSNPFAGVPTPDLVRDALALLLLLMSLAMRWNVDSTSGVKHATDHLEVVLVTLVSVASLSLTYLARAKVFGAGVSAAQVGLIRAAANAPYAVVVAIYLILDVSKIGDSWYLAGGIGWAAATGLTGAALAGMPRQVESENSPVGALQAKIMQLSVIGLGGLWVAMSLINFINVFVEWAPVVNGAASTIALLVTVLLVLVPLVLITAGLIRRSAVTRTVTVTGGVVVFGAIIIDWFSDWKISMTGVESAHRPGFGIIALITLGALASSHLIRDSMRHIEDVQRYVRSAGILLLAQASGVVASAIITVLTITSNTVASNGKAVEYIFALVIIAAMATGAFALVRTGEAATRPLALALTAGTVVVGVVAVSLVESLSQLGIVDLIYTFGLPTATLVLLAAPTSMRAHYGSLLRASGAPIATAPTDEPETPALEAKAPFDEPETPALEAKAPFDEPETPALEAEASYDEPEATYDEPEVAFDEPEVAFDESEVAFDESETPALEAKAPFDEPEAPILEPDAPILEPDAPILEPDAPILEPETPIEEPEPETPFVEPDAPILEPDAPILEPEAPILEPEAPAPESVHPRAAEASAPETPLQALFEIAAKVPELRAAVAANPSTYPDLLTWLGKLGDPAVDAALKARGA</sequence>
<feature type="transmembrane region" description="Helical" evidence="2">
    <location>
        <begin position="306"/>
        <end position="327"/>
    </location>
</feature>
<feature type="compositionally biased region" description="Acidic residues" evidence="1">
    <location>
        <begin position="500"/>
        <end position="511"/>
    </location>
</feature>
<feature type="domain" description="DUF7937" evidence="4">
    <location>
        <begin position="29"/>
        <end position="420"/>
    </location>
</feature>
<evidence type="ECO:0000313" key="6">
    <source>
        <dbReference type="Proteomes" id="UP000547973"/>
    </source>
</evidence>
<evidence type="ECO:0000256" key="2">
    <source>
        <dbReference type="SAM" id="Phobius"/>
    </source>
</evidence>
<feature type="transmembrane region" description="Helical" evidence="2">
    <location>
        <begin position="169"/>
        <end position="191"/>
    </location>
</feature>